<comment type="caution">
    <text evidence="2">The sequence shown here is derived from an EMBL/GenBank/DDBJ whole genome shotgun (WGS) entry which is preliminary data.</text>
</comment>
<organism evidence="2 3">
    <name type="scientific">Streptomyces nymphaeiformis</name>
    <dbReference type="NCBI Taxonomy" id="2663842"/>
    <lineage>
        <taxon>Bacteria</taxon>
        <taxon>Bacillati</taxon>
        <taxon>Actinomycetota</taxon>
        <taxon>Actinomycetes</taxon>
        <taxon>Kitasatosporales</taxon>
        <taxon>Streptomycetaceae</taxon>
        <taxon>Streptomyces</taxon>
    </lineage>
</organism>
<reference evidence="2 3" key="1">
    <citation type="submission" date="2020-08" db="EMBL/GenBank/DDBJ databases">
        <title>Genomic Encyclopedia of Type Strains, Phase III (KMG-III): the genomes of soil and plant-associated and newly described type strains.</title>
        <authorList>
            <person name="Whitman W."/>
        </authorList>
    </citation>
    <scope>NUCLEOTIDE SEQUENCE [LARGE SCALE GENOMIC DNA]</scope>
    <source>
        <strain evidence="2 3">SFB5A</strain>
    </source>
</reference>
<evidence type="ECO:0000256" key="1">
    <source>
        <dbReference type="SAM" id="MobiDB-lite"/>
    </source>
</evidence>
<sequence length="82" mass="8085">MAEGRNGSSSSLTGVPAGWLKNPMTITSTHIGFARSNPAMMVRGGRGGEPDGACSTDGGRAFTTLGTVKSALGFGKAAPGAS</sequence>
<accession>A0A7W7TXH5</accession>
<name>A0A7W7TXH5_9ACTN</name>
<dbReference type="Gene3D" id="2.130.10.10">
    <property type="entry name" value="YVTN repeat-like/Quinoprotein amine dehydrogenase"/>
    <property type="match status" value="1"/>
</dbReference>
<gene>
    <name evidence="2" type="ORF">GGE06_002064</name>
</gene>
<proteinExistence type="predicted"/>
<feature type="region of interest" description="Disordered" evidence="1">
    <location>
        <begin position="1"/>
        <end position="20"/>
    </location>
</feature>
<evidence type="ECO:0000313" key="3">
    <source>
        <dbReference type="Proteomes" id="UP000582643"/>
    </source>
</evidence>
<protein>
    <submittedName>
        <fullName evidence="2">Uncharacterized protein</fullName>
    </submittedName>
</protein>
<dbReference type="InterPro" id="IPR015943">
    <property type="entry name" value="WD40/YVTN_repeat-like_dom_sf"/>
</dbReference>
<dbReference type="EMBL" id="JACHJY010000002">
    <property type="protein sequence ID" value="MBB4981156.1"/>
    <property type="molecule type" value="Genomic_DNA"/>
</dbReference>
<feature type="compositionally biased region" description="Polar residues" evidence="1">
    <location>
        <begin position="1"/>
        <end position="13"/>
    </location>
</feature>
<dbReference type="Proteomes" id="UP000582643">
    <property type="component" value="Unassembled WGS sequence"/>
</dbReference>
<keyword evidence="3" id="KW-1185">Reference proteome</keyword>
<evidence type="ECO:0000313" key="2">
    <source>
        <dbReference type="EMBL" id="MBB4981156.1"/>
    </source>
</evidence>
<dbReference type="AlphaFoldDB" id="A0A7W7TXH5"/>